<dbReference type="RefSeq" id="WP_069584239.1">
    <property type="nucleotide sequence ID" value="NZ_LMVM01000012.1"/>
</dbReference>
<dbReference type="GO" id="GO:0016787">
    <property type="term" value="F:hydrolase activity"/>
    <property type="evidence" value="ECO:0007669"/>
    <property type="project" value="UniProtKB-KW"/>
</dbReference>
<dbReference type="OrthoDB" id="202119at2157"/>
<feature type="domain" description="Isochorismatase-like" evidence="2">
    <location>
        <begin position="12"/>
        <end position="197"/>
    </location>
</feature>
<dbReference type="PANTHER" id="PTHR43540">
    <property type="entry name" value="PEROXYUREIDOACRYLATE/UREIDOACRYLATE AMIDOHYDROLASE-RELATED"/>
    <property type="match status" value="1"/>
</dbReference>
<dbReference type="InterPro" id="IPR000868">
    <property type="entry name" value="Isochorismatase-like_dom"/>
</dbReference>
<evidence type="ECO:0000313" key="3">
    <source>
        <dbReference type="EMBL" id="PAV05026.1"/>
    </source>
</evidence>
<sequence>MDKYLNPNFKNSALITVDVQKDTLDGQPFEIQGTSTALPYMKQLLDTYRAYKLPVIHVVRIYKTDRSNVDLCRRKLIEEGNPILEENSPGAELAEELLGDDSVRINSKLLLSGGIQKITENEVIIYKPRWGAFYNTPLQEYLQGLKVDTLVFAGCNYPNCPRTSIYEASERDYRVVVAEDALSGCYARGIKEMENIGVLVDTTENIVHMVRDQMD</sequence>
<dbReference type="EMBL" id="LMVM01000012">
    <property type="protein sequence ID" value="PAV05026.1"/>
    <property type="molecule type" value="Genomic_DNA"/>
</dbReference>
<dbReference type="Pfam" id="PF00857">
    <property type="entry name" value="Isochorismatase"/>
    <property type="match status" value="1"/>
</dbReference>
<reference evidence="3 4" key="1">
    <citation type="journal article" date="2017" name="BMC Genomics">
        <title>Genomic analysis of methanogenic archaea reveals a shift towards energy conservation.</title>
        <authorList>
            <person name="Gilmore S.P."/>
            <person name="Henske J.K."/>
            <person name="Sexton J.A."/>
            <person name="Solomon K.V."/>
            <person name="Seppala S."/>
            <person name="Yoo J.I."/>
            <person name="Huyett L.M."/>
            <person name="Pressman A."/>
            <person name="Cogan J.Z."/>
            <person name="Kivenson V."/>
            <person name="Peng X."/>
            <person name="Tan Y."/>
            <person name="Valentine D.L."/>
            <person name="O'Malley M.A."/>
        </authorList>
    </citation>
    <scope>NUCLEOTIDE SEQUENCE [LARGE SCALE GENOMIC DNA]</scope>
    <source>
        <strain evidence="3 4">M.o.H.</strain>
    </source>
</reference>
<keyword evidence="1" id="KW-0378">Hydrolase</keyword>
<dbReference type="SUPFAM" id="SSF52499">
    <property type="entry name" value="Isochorismatase-like hydrolases"/>
    <property type="match status" value="1"/>
</dbReference>
<evidence type="ECO:0000256" key="1">
    <source>
        <dbReference type="ARBA" id="ARBA00022801"/>
    </source>
</evidence>
<dbReference type="InterPro" id="IPR036380">
    <property type="entry name" value="Isochorismatase-like_sf"/>
</dbReference>
<dbReference type="PANTHER" id="PTHR43540:SF6">
    <property type="entry name" value="ISOCHORISMATASE-LIKE DOMAIN-CONTAINING PROTEIN"/>
    <property type="match status" value="1"/>
</dbReference>
<organism evidence="3 4">
    <name type="scientific">Methanobacterium bryantii</name>
    <dbReference type="NCBI Taxonomy" id="2161"/>
    <lineage>
        <taxon>Archaea</taxon>
        <taxon>Methanobacteriati</taxon>
        <taxon>Methanobacteriota</taxon>
        <taxon>Methanomada group</taxon>
        <taxon>Methanobacteria</taxon>
        <taxon>Methanobacteriales</taxon>
        <taxon>Methanobacteriaceae</taxon>
        <taxon>Methanobacterium</taxon>
    </lineage>
</organism>
<proteinExistence type="predicted"/>
<dbReference type="Proteomes" id="UP000217784">
    <property type="component" value="Unassembled WGS sequence"/>
</dbReference>
<gene>
    <name evidence="3" type="ORF">ASJ80_12035</name>
</gene>
<keyword evidence="4" id="KW-1185">Reference proteome</keyword>
<protein>
    <recommendedName>
        <fullName evidence="2">Isochorismatase-like domain-containing protein</fullName>
    </recommendedName>
</protein>
<name>A0A2A2H6S8_METBR</name>
<dbReference type="Gene3D" id="3.40.50.850">
    <property type="entry name" value="Isochorismatase-like"/>
    <property type="match status" value="1"/>
</dbReference>
<evidence type="ECO:0000313" key="4">
    <source>
        <dbReference type="Proteomes" id="UP000217784"/>
    </source>
</evidence>
<dbReference type="InterPro" id="IPR050272">
    <property type="entry name" value="Isochorismatase-like_hydrls"/>
</dbReference>
<accession>A0A2A2H6S8</accession>
<dbReference type="CDD" id="cd00431">
    <property type="entry name" value="cysteine_hydrolases"/>
    <property type="match status" value="1"/>
</dbReference>
<evidence type="ECO:0000259" key="2">
    <source>
        <dbReference type="Pfam" id="PF00857"/>
    </source>
</evidence>
<dbReference type="AlphaFoldDB" id="A0A2A2H6S8"/>
<comment type="caution">
    <text evidence="3">The sequence shown here is derived from an EMBL/GenBank/DDBJ whole genome shotgun (WGS) entry which is preliminary data.</text>
</comment>